<evidence type="ECO:0000256" key="2">
    <source>
        <dbReference type="SAM" id="SignalP"/>
    </source>
</evidence>
<protein>
    <recommendedName>
        <fullName evidence="5">Peptidase M48 domain-containing protein</fullName>
    </recommendedName>
</protein>
<reference evidence="3 4" key="1">
    <citation type="submission" date="2015-08" db="EMBL/GenBank/DDBJ databases">
        <authorList>
            <person name="Babu N.S."/>
            <person name="Beckwith C.J."/>
            <person name="Beseler K.G."/>
            <person name="Brison A."/>
            <person name="Carone J.V."/>
            <person name="Caskin T.P."/>
            <person name="Diamond M."/>
            <person name="Durham M.E."/>
            <person name="Foxe J.M."/>
            <person name="Go M."/>
            <person name="Henderson B.A."/>
            <person name="Jones I.B."/>
            <person name="McGettigan J.A."/>
            <person name="Micheletti S.J."/>
            <person name="Nasrallah M.E."/>
            <person name="Ortiz D."/>
            <person name="Piller C.R."/>
            <person name="Privatt S.R."/>
            <person name="Schneider S.L."/>
            <person name="Sharp S."/>
            <person name="Smith T.C."/>
            <person name="Stanton J.D."/>
            <person name="Ullery H.E."/>
            <person name="Wilson R.J."/>
            <person name="Serrano M.G."/>
            <person name="Buck G."/>
            <person name="Lee V."/>
            <person name="Wang Y."/>
            <person name="Carvalho R."/>
            <person name="Voegtly L."/>
            <person name="Shi R."/>
            <person name="Duckworth R."/>
            <person name="Johnson A."/>
            <person name="Loviza R."/>
            <person name="Walstead R."/>
            <person name="Shah Z."/>
            <person name="Kiflezghi M."/>
            <person name="Wade K."/>
            <person name="Ball S.L."/>
            <person name="Bradley K.W."/>
            <person name="Asai D.J."/>
            <person name="Bowman C.A."/>
            <person name="Russell D.A."/>
            <person name="Pope W.H."/>
            <person name="Jacobs-Sera D."/>
            <person name="Hendrix R.W."/>
            <person name="Hatfull G.F."/>
        </authorList>
    </citation>
    <scope>NUCLEOTIDE SEQUENCE [LARGE SCALE GENOMIC DNA]</scope>
    <source>
        <strain evidence="3 4">DSM 27648</strain>
    </source>
</reference>
<sequence>MLRSPLRFLLVFAFSILSAAMVGALPSRAHADEIAPELETLALHQTAHAALKELTSRLDAADKRRLTGIYVAFDPNVGDASAMAACDDDGDYVIVVSDAMLRLVTNVARALAYDEANGSRRIDEYAEFLARVQVPGRRLLPPPPGFFTAAKPAATFEDRQLDAFFFVLARELTHLRAGDLACPHPTATHERGDDEWSSKEQALATETSRSLYPGRATERDAEAIVRVLDAGRSVDGTLALLRFFERMEQEKTTHLATFSSTYLSLHPSSAMRAANVRAVAAERATTKIPR</sequence>
<dbReference type="STRING" id="1391654.AKJ09_10115"/>
<feature type="signal peptide" evidence="2">
    <location>
        <begin position="1"/>
        <end position="31"/>
    </location>
</feature>
<proteinExistence type="predicted"/>
<keyword evidence="4" id="KW-1185">Reference proteome</keyword>
<name>A0A0K1QCR1_9BACT</name>
<dbReference type="AlphaFoldDB" id="A0A0K1QCR1"/>
<feature type="compositionally biased region" description="Basic and acidic residues" evidence="1">
    <location>
        <begin position="187"/>
        <end position="198"/>
    </location>
</feature>
<evidence type="ECO:0008006" key="5">
    <source>
        <dbReference type="Google" id="ProtNLM"/>
    </source>
</evidence>
<feature type="chain" id="PRO_5005467412" description="Peptidase M48 domain-containing protein" evidence="2">
    <location>
        <begin position="32"/>
        <end position="290"/>
    </location>
</feature>
<gene>
    <name evidence="3" type="ORF">AKJ09_10115</name>
</gene>
<dbReference type="RefSeq" id="WP_146654222.1">
    <property type="nucleotide sequence ID" value="NZ_CP012333.1"/>
</dbReference>
<evidence type="ECO:0000256" key="1">
    <source>
        <dbReference type="SAM" id="MobiDB-lite"/>
    </source>
</evidence>
<evidence type="ECO:0000313" key="4">
    <source>
        <dbReference type="Proteomes" id="UP000064967"/>
    </source>
</evidence>
<evidence type="ECO:0000313" key="3">
    <source>
        <dbReference type="EMBL" id="AKV03452.1"/>
    </source>
</evidence>
<dbReference type="Proteomes" id="UP000064967">
    <property type="component" value="Chromosome"/>
</dbReference>
<dbReference type="EMBL" id="CP012333">
    <property type="protein sequence ID" value="AKV03452.1"/>
    <property type="molecule type" value="Genomic_DNA"/>
</dbReference>
<organism evidence="3 4">
    <name type="scientific">Labilithrix luteola</name>
    <dbReference type="NCBI Taxonomy" id="1391654"/>
    <lineage>
        <taxon>Bacteria</taxon>
        <taxon>Pseudomonadati</taxon>
        <taxon>Myxococcota</taxon>
        <taxon>Polyangia</taxon>
        <taxon>Polyangiales</taxon>
        <taxon>Labilitrichaceae</taxon>
        <taxon>Labilithrix</taxon>
    </lineage>
</organism>
<keyword evidence="2" id="KW-0732">Signal</keyword>
<dbReference type="KEGG" id="llu:AKJ09_10115"/>
<accession>A0A0K1QCR1</accession>
<feature type="region of interest" description="Disordered" evidence="1">
    <location>
        <begin position="182"/>
        <end position="214"/>
    </location>
</feature>